<evidence type="ECO:0000259" key="2">
    <source>
        <dbReference type="Pfam" id="PF22311"/>
    </source>
</evidence>
<keyword evidence="4" id="KW-1185">Reference proteome</keyword>
<keyword evidence="1" id="KW-0732">Signal</keyword>
<feature type="domain" description="DUF6970" evidence="2">
    <location>
        <begin position="53"/>
        <end position="128"/>
    </location>
</feature>
<gene>
    <name evidence="3" type="ORF">ACFOWM_08140</name>
</gene>
<name>A0ABV8QRF3_9BACT</name>
<evidence type="ECO:0000313" key="3">
    <source>
        <dbReference type="EMBL" id="MFC4262842.1"/>
    </source>
</evidence>
<feature type="signal peptide" evidence="1">
    <location>
        <begin position="1"/>
        <end position="25"/>
    </location>
</feature>
<accession>A0ABV8QRF3</accession>
<dbReference type="InterPro" id="IPR054243">
    <property type="entry name" value="DUF6970"/>
</dbReference>
<protein>
    <submittedName>
        <fullName evidence="3">DUF6970 domain-containing protein</fullName>
    </submittedName>
</protein>
<dbReference type="EMBL" id="JBHSCZ010000002">
    <property type="protein sequence ID" value="MFC4262842.1"/>
    <property type="molecule type" value="Genomic_DNA"/>
</dbReference>
<dbReference type="PROSITE" id="PS51257">
    <property type="entry name" value="PROKAR_LIPOPROTEIN"/>
    <property type="match status" value="1"/>
</dbReference>
<sequence>MKIIIGLLMFVAVSCCSAKKNTMHAAVVTEAKPTNEKDSLSNLPSCINNLIKTFKNEPVTNPPRKIIQYTFKGAIVYYVPSICCDYFSDLYDTNCTLIGHPDGGFTGRGDGSIKNFNEATNEKIIWQDVRTK</sequence>
<evidence type="ECO:0000256" key="1">
    <source>
        <dbReference type="SAM" id="SignalP"/>
    </source>
</evidence>
<reference evidence="4" key="1">
    <citation type="journal article" date="2019" name="Int. J. Syst. Evol. Microbiol.">
        <title>The Global Catalogue of Microorganisms (GCM) 10K type strain sequencing project: providing services to taxonomists for standard genome sequencing and annotation.</title>
        <authorList>
            <consortium name="The Broad Institute Genomics Platform"/>
            <consortium name="The Broad Institute Genome Sequencing Center for Infectious Disease"/>
            <person name="Wu L."/>
            <person name="Ma J."/>
        </authorList>
    </citation>
    <scope>NUCLEOTIDE SEQUENCE [LARGE SCALE GENOMIC DNA]</scope>
    <source>
        <strain evidence="4">CECT 8289</strain>
    </source>
</reference>
<comment type="caution">
    <text evidence="3">The sequence shown here is derived from an EMBL/GenBank/DDBJ whole genome shotgun (WGS) entry which is preliminary data.</text>
</comment>
<proteinExistence type="predicted"/>
<dbReference type="RefSeq" id="WP_379708693.1">
    <property type="nucleotide sequence ID" value="NZ_JBHSCZ010000002.1"/>
</dbReference>
<evidence type="ECO:0000313" key="4">
    <source>
        <dbReference type="Proteomes" id="UP001595907"/>
    </source>
</evidence>
<dbReference type="Pfam" id="PF22311">
    <property type="entry name" value="DUF6970"/>
    <property type="match status" value="1"/>
</dbReference>
<dbReference type="Proteomes" id="UP001595907">
    <property type="component" value="Unassembled WGS sequence"/>
</dbReference>
<organism evidence="3 4">
    <name type="scientific">Ferruginibacter yonginensis</name>
    <dbReference type="NCBI Taxonomy" id="1310416"/>
    <lineage>
        <taxon>Bacteria</taxon>
        <taxon>Pseudomonadati</taxon>
        <taxon>Bacteroidota</taxon>
        <taxon>Chitinophagia</taxon>
        <taxon>Chitinophagales</taxon>
        <taxon>Chitinophagaceae</taxon>
        <taxon>Ferruginibacter</taxon>
    </lineage>
</organism>
<feature type="chain" id="PRO_5047500056" evidence="1">
    <location>
        <begin position="26"/>
        <end position="132"/>
    </location>
</feature>